<feature type="binding site" evidence="2">
    <location>
        <position position="76"/>
    </location>
    <ligand>
        <name>substrate</name>
    </ligand>
</feature>
<evidence type="ECO:0000256" key="2">
    <source>
        <dbReference type="HAMAP-Rule" id="MF_01139"/>
    </source>
</evidence>
<sequence length="251" mass="27747">MSNAAAPATEGSDRSSPAHVAIIMDGNGRWAAARGLPRAEGHRRGVEALRRVVRASDELGIRYLTIFSFSSENWSRPASEISDLFGLLRRFIRNDLATLHRDGVRVRVIGERHGLEGDIASLLKEAEDLTRNNTKLTLVVAFNYGSRHEIAMAAQRLAREVAEGKRTADSITAELLDQSLDTVGIPDPDLIIRTSGEQRLSNFLMWQAAYSEFVFVPMHWPDFDKAALEGAIAEYATRERRFGGLVAKTAS</sequence>
<dbReference type="CDD" id="cd00475">
    <property type="entry name" value="Cis_IPPS"/>
    <property type="match status" value="1"/>
</dbReference>
<evidence type="ECO:0000256" key="3">
    <source>
        <dbReference type="SAM" id="Coils"/>
    </source>
</evidence>
<keyword evidence="1 2" id="KW-0808">Transferase</keyword>
<evidence type="ECO:0000256" key="1">
    <source>
        <dbReference type="ARBA" id="ARBA00022679"/>
    </source>
</evidence>
<feature type="binding site" evidence="2">
    <location>
        <begin position="26"/>
        <end position="29"/>
    </location>
    <ligand>
        <name>substrate</name>
    </ligand>
</feature>
<feature type="binding site" evidence="2">
    <location>
        <position position="193"/>
    </location>
    <ligand>
        <name>substrate</name>
    </ligand>
</feature>
<gene>
    <name evidence="4" type="ORF">RPMA_16185</name>
</gene>
<dbReference type="RefSeq" id="WP_211908780.1">
    <property type="nucleotide sequence ID" value="NZ_CP036498.1"/>
</dbReference>
<feature type="binding site" evidence="2">
    <location>
        <position position="25"/>
    </location>
    <ligand>
        <name>Mg(2+)</name>
        <dbReference type="ChEBI" id="CHEBI:18420"/>
    </ligand>
</feature>
<keyword evidence="2" id="KW-0460">Magnesium</keyword>
<dbReference type="NCBIfam" id="TIGR00055">
    <property type="entry name" value="uppS"/>
    <property type="match status" value="1"/>
</dbReference>
<name>A0ABX8A8Y8_9BRAD</name>
<dbReference type="InterPro" id="IPR001441">
    <property type="entry name" value="UPP_synth-like"/>
</dbReference>
<keyword evidence="5" id="KW-1185">Reference proteome</keyword>
<comment type="subunit">
    <text evidence="2">Homodimer.</text>
</comment>
<keyword evidence="3" id="KW-0175">Coiled coil</keyword>
<dbReference type="SUPFAM" id="SSF64005">
    <property type="entry name" value="Undecaprenyl diphosphate synthase"/>
    <property type="match status" value="1"/>
</dbReference>
<dbReference type="PANTHER" id="PTHR10291:SF0">
    <property type="entry name" value="DEHYDRODOLICHYL DIPHOSPHATE SYNTHASE 2"/>
    <property type="match status" value="1"/>
</dbReference>
<dbReference type="NCBIfam" id="NF011405">
    <property type="entry name" value="PRK14830.1"/>
    <property type="match status" value="1"/>
</dbReference>
<dbReference type="HAMAP" id="MF_01139">
    <property type="entry name" value="ISPT"/>
    <property type="match status" value="1"/>
</dbReference>
<organism evidence="4 5">
    <name type="scientific">Tardiphaga alba</name>
    <dbReference type="NCBI Taxonomy" id="340268"/>
    <lineage>
        <taxon>Bacteria</taxon>
        <taxon>Pseudomonadati</taxon>
        <taxon>Pseudomonadota</taxon>
        <taxon>Alphaproteobacteria</taxon>
        <taxon>Hyphomicrobiales</taxon>
        <taxon>Nitrobacteraceae</taxon>
        <taxon>Tardiphaga</taxon>
    </lineage>
</organism>
<dbReference type="Pfam" id="PF01255">
    <property type="entry name" value="Prenyltransf"/>
    <property type="match status" value="1"/>
</dbReference>
<dbReference type="NCBIfam" id="NF011408">
    <property type="entry name" value="PRK14834.1"/>
    <property type="match status" value="1"/>
</dbReference>
<dbReference type="EMBL" id="CP036498">
    <property type="protein sequence ID" value="QUS40199.1"/>
    <property type="molecule type" value="Genomic_DNA"/>
</dbReference>
<dbReference type="Proteomes" id="UP000682843">
    <property type="component" value="Chromosome"/>
</dbReference>
<evidence type="ECO:0000313" key="4">
    <source>
        <dbReference type="EMBL" id="QUS40199.1"/>
    </source>
</evidence>
<feature type="binding site" evidence="2">
    <location>
        <position position="212"/>
    </location>
    <ligand>
        <name>Mg(2+)</name>
        <dbReference type="ChEBI" id="CHEBI:18420"/>
    </ligand>
</feature>
<dbReference type="InterPro" id="IPR036424">
    <property type="entry name" value="UPP_synth-like_sf"/>
</dbReference>
<reference evidence="4 5" key="1">
    <citation type="submission" date="2019-02" db="EMBL/GenBank/DDBJ databases">
        <title>Emended description of the genus Rhodopseudomonas and description of Rhodopseudomonas albus sp. nov., a non-phototrophic, heavy-metal-tolerant bacterium isolated from garden soil.</title>
        <authorList>
            <person name="Bao Z."/>
            <person name="Cao W.W."/>
            <person name="Sato Y."/>
            <person name="Nishizawa T."/>
            <person name="Zhao J."/>
            <person name="Guo Y."/>
            <person name="Ohta H."/>
        </authorList>
    </citation>
    <scope>NUCLEOTIDE SEQUENCE [LARGE SCALE GENOMIC DNA]</scope>
    <source>
        <strain evidence="4 5">SK50-23</strain>
    </source>
</reference>
<feature type="binding site" evidence="2">
    <location>
        <position position="30"/>
    </location>
    <ligand>
        <name>substrate</name>
    </ligand>
</feature>
<feature type="coiled-coil region" evidence="3">
    <location>
        <begin position="112"/>
        <end position="139"/>
    </location>
</feature>
<feature type="binding site" evidence="2">
    <location>
        <begin position="199"/>
        <end position="201"/>
    </location>
    <ligand>
        <name>substrate</name>
    </ligand>
</feature>
<feature type="binding site" evidence="2">
    <location>
        <position position="74"/>
    </location>
    <ligand>
        <name>substrate</name>
    </ligand>
</feature>
<dbReference type="GO" id="GO:0016740">
    <property type="term" value="F:transferase activity"/>
    <property type="evidence" value="ECO:0007669"/>
    <property type="project" value="UniProtKB-KW"/>
</dbReference>
<comment type="similarity">
    <text evidence="2">Belongs to the UPP synthase family.</text>
</comment>
<dbReference type="Gene3D" id="3.40.1180.10">
    <property type="entry name" value="Decaprenyl diphosphate synthase-like"/>
    <property type="match status" value="1"/>
</dbReference>
<keyword evidence="2" id="KW-0479">Metal-binding</keyword>
<comment type="cofactor">
    <cofactor evidence="2">
        <name>Mg(2+)</name>
        <dbReference type="ChEBI" id="CHEBI:18420"/>
    </cofactor>
    <text evidence="2">Binds 2 magnesium ions per subunit.</text>
</comment>
<feature type="binding site" evidence="2">
    <location>
        <position position="42"/>
    </location>
    <ligand>
        <name>substrate</name>
    </ligand>
</feature>
<feature type="active site" evidence="2">
    <location>
        <position position="25"/>
    </location>
</feature>
<feature type="binding site" evidence="2">
    <location>
        <position position="38"/>
    </location>
    <ligand>
        <name>substrate</name>
    </ligand>
</feature>
<dbReference type="PANTHER" id="PTHR10291">
    <property type="entry name" value="DEHYDRODOLICHYL DIPHOSPHATE SYNTHASE FAMILY MEMBER"/>
    <property type="match status" value="1"/>
</dbReference>
<dbReference type="InterPro" id="IPR018520">
    <property type="entry name" value="UPP_synth-like_CS"/>
</dbReference>
<feature type="binding site" evidence="2">
    <location>
        <begin position="70"/>
        <end position="72"/>
    </location>
    <ligand>
        <name>substrate</name>
    </ligand>
</feature>
<dbReference type="PROSITE" id="PS01066">
    <property type="entry name" value="UPP_SYNTHASE"/>
    <property type="match status" value="1"/>
</dbReference>
<accession>A0ABX8A8Y8</accession>
<evidence type="ECO:0000313" key="5">
    <source>
        <dbReference type="Proteomes" id="UP000682843"/>
    </source>
</evidence>
<dbReference type="EC" id="2.5.1.-" evidence="2"/>
<protein>
    <recommendedName>
        <fullName evidence="2">Isoprenyl transferase</fullName>
        <ecNumber evidence="2">2.5.1.-</ecNumber>
    </recommendedName>
</protein>
<feature type="active site" description="Proton acceptor" evidence="2">
    <location>
        <position position="73"/>
    </location>
</feature>
<comment type="function">
    <text evidence="2">Catalyzes the condensation of isopentenyl diphosphate (IPP) with allylic pyrophosphates generating different type of terpenoids.</text>
</comment>
<proteinExistence type="inferred from homology"/>